<comment type="caution">
    <text evidence="2">The sequence shown here is derived from an EMBL/GenBank/DDBJ whole genome shotgun (WGS) entry which is preliminary data.</text>
</comment>
<keyword evidence="1" id="KW-0472">Membrane</keyword>
<proteinExistence type="predicted"/>
<reference evidence="2" key="1">
    <citation type="journal article" date="2018" name="Genome Biol.">
        <title>SKESA: strategic k-mer extension for scrupulous assemblies.</title>
        <authorList>
            <person name="Souvorov A."/>
            <person name="Agarwala R."/>
            <person name="Lipman D.J."/>
        </authorList>
    </citation>
    <scope>NUCLEOTIDE SEQUENCE</scope>
    <source>
        <strain evidence="2">SSI_AA413</strain>
        <strain evidence="3">SSI_AA653</strain>
    </source>
</reference>
<name>A0A709LYQ9_SALTM</name>
<evidence type="ECO:0000313" key="2">
    <source>
        <dbReference type="EMBL" id="HAD1087758.1"/>
    </source>
</evidence>
<reference evidence="2" key="2">
    <citation type="submission" date="2019-08" db="EMBL/GenBank/DDBJ databases">
        <authorList>
            <consortium name="NCBI Pathogen Detection Project"/>
        </authorList>
    </citation>
    <scope>NUCLEOTIDE SEQUENCE</scope>
    <source>
        <strain evidence="2">SSI_AA413</strain>
        <strain evidence="3">SSI_AA653</strain>
    </source>
</reference>
<gene>
    <name evidence="2" type="ORF">G0O20_24160</name>
    <name evidence="3" type="ORF">G0P41_24570</name>
</gene>
<keyword evidence="1" id="KW-1133">Transmembrane helix</keyword>
<keyword evidence="1" id="KW-0812">Transmembrane</keyword>
<evidence type="ECO:0000313" key="3">
    <source>
        <dbReference type="EMBL" id="HAD1511928.1"/>
    </source>
</evidence>
<feature type="non-terminal residue" evidence="2">
    <location>
        <position position="1"/>
    </location>
</feature>
<organism evidence="2">
    <name type="scientific">Salmonella typhimurium</name>
    <dbReference type="NCBI Taxonomy" id="90371"/>
    <lineage>
        <taxon>Bacteria</taxon>
        <taxon>Pseudomonadati</taxon>
        <taxon>Pseudomonadota</taxon>
        <taxon>Gammaproteobacteria</taxon>
        <taxon>Enterobacterales</taxon>
        <taxon>Enterobacteriaceae</taxon>
        <taxon>Salmonella</taxon>
    </lineage>
</organism>
<accession>A0A709LYQ9</accession>
<dbReference type="AlphaFoldDB" id="A0A709LYQ9"/>
<feature type="transmembrane region" description="Helical" evidence="1">
    <location>
        <begin position="26"/>
        <end position="51"/>
    </location>
</feature>
<protein>
    <submittedName>
        <fullName evidence="2">Transporter</fullName>
    </submittedName>
</protein>
<dbReference type="EMBL" id="DAANRH010000060">
    <property type="protein sequence ID" value="HAD1087758.1"/>
    <property type="molecule type" value="Genomic_DNA"/>
</dbReference>
<dbReference type="EMBL" id="DAANUX010000080">
    <property type="protein sequence ID" value="HAD1511928.1"/>
    <property type="molecule type" value="Genomic_DNA"/>
</dbReference>
<evidence type="ECO:0000256" key="1">
    <source>
        <dbReference type="SAM" id="Phobius"/>
    </source>
</evidence>
<sequence>ILWILVPLQAIIGGIAQWYFSSTLGISGVLLGLIISFALTVFWGLPLTYLIKANKG</sequence>